<name>A0A9J6G752_HAELO</name>
<feature type="transmembrane region" description="Helical" evidence="1">
    <location>
        <begin position="257"/>
        <end position="274"/>
    </location>
</feature>
<evidence type="ECO:0000256" key="1">
    <source>
        <dbReference type="SAM" id="Phobius"/>
    </source>
</evidence>
<feature type="transmembrane region" description="Helical" evidence="1">
    <location>
        <begin position="212"/>
        <end position="236"/>
    </location>
</feature>
<dbReference type="PANTHER" id="PTHR21824">
    <property type="entry name" value="TRANSMEMBRANE PROTEIN 177"/>
    <property type="match status" value="1"/>
</dbReference>
<evidence type="ECO:0000313" key="2">
    <source>
        <dbReference type="EMBL" id="KAH9370979.1"/>
    </source>
</evidence>
<evidence type="ECO:0000313" key="3">
    <source>
        <dbReference type="Proteomes" id="UP000821853"/>
    </source>
</evidence>
<comment type="caution">
    <text evidence="2">The sequence shown here is derived from an EMBL/GenBank/DDBJ whole genome shotgun (WGS) entry which is preliminary data.</text>
</comment>
<reference evidence="2 3" key="1">
    <citation type="journal article" date="2020" name="Cell">
        <title>Large-Scale Comparative Analyses of Tick Genomes Elucidate Their Genetic Diversity and Vector Capacities.</title>
        <authorList>
            <consortium name="Tick Genome and Microbiome Consortium (TIGMIC)"/>
            <person name="Jia N."/>
            <person name="Wang J."/>
            <person name="Shi W."/>
            <person name="Du L."/>
            <person name="Sun Y."/>
            <person name="Zhan W."/>
            <person name="Jiang J.F."/>
            <person name="Wang Q."/>
            <person name="Zhang B."/>
            <person name="Ji P."/>
            <person name="Bell-Sakyi L."/>
            <person name="Cui X.M."/>
            <person name="Yuan T.T."/>
            <person name="Jiang B.G."/>
            <person name="Yang W.F."/>
            <person name="Lam T.T."/>
            <person name="Chang Q.C."/>
            <person name="Ding S.J."/>
            <person name="Wang X.J."/>
            <person name="Zhu J.G."/>
            <person name="Ruan X.D."/>
            <person name="Zhao L."/>
            <person name="Wei J.T."/>
            <person name="Ye R.Z."/>
            <person name="Que T.C."/>
            <person name="Du C.H."/>
            <person name="Zhou Y.H."/>
            <person name="Cheng J.X."/>
            <person name="Dai P.F."/>
            <person name="Guo W.B."/>
            <person name="Han X.H."/>
            <person name="Huang E.J."/>
            <person name="Li L.F."/>
            <person name="Wei W."/>
            <person name="Gao Y.C."/>
            <person name="Liu J.Z."/>
            <person name="Shao H.Z."/>
            <person name="Wang X."/>
            <person name="Wang C.C."/>
            <person name="Yang T.C."/>
            <person name="Huo Q.B."/>
            <person name="Li W."/>
            <person name="Chen H.Y."/>
            <person name="Chen S.E."/>
            <person name="Zhou L.G."/>
            <person name="Ni X.B."/>
            <person name="Tian J.H."/>
            <person name="Sheng Y."/>
            <person name="Liu T."/>
            <person name="Pan Y.S."/>
            <person name="Xia L.Y."/>
            <person name="Li J."/>
            <person name="Zhao F."/>
            <person name="Cao W.C."/>
        </authorList>
    </citation>
    <scope>NUCLEOTIDE SEQUENCE [LARGE SCALE GENOMIC DNA]</scope>
    <source>
        <strain evidence="2">HaeL-2018</strain>
    </source>
</reference>
<dbReference type="OrthoDB" id="110174at2759"/>
<keyword evidence="1" id="KW-1133">Transmembrane helix</keyword>
<gene>
    <name evidence="2" type="ORF">HPB48_019094</name>
</gene>
<protein>
    <recommendedName>
        <fullName evidence="4">Transmembrane protein 177</fullName>
    </recommendedName>
</protein>
<proteinExistence type="predicted"/>
<dbReference type="AlphaFoldDB" id="A0A9J6G752"/>
<accession>A0A9J6G752</accession>
<dbReference type="InterPro" id="IPR026620">
    <property type="entry name" value="TMEM177"/>
</dbReference>
<keyword evidence="3" id="KW-1185">Reference proteome</keyword>
<dbReference type="Proteomes" id="UP000821853">
    <property type="component" value="Chromosome 3"/>
</dbReference>
<dbReference type="VEuPathDB" id="VectorBase:HLOH_065211"/>
<organism evidence="2 3">
    <name type="scientific">Haemaphysalis longicornis</name>
    <name type="common">Bush tick</name>
    <dbReference type="NCBI Taxonomy" id="44386"/>
    <lineage>
        <taxon>Eukaryota</taxon>
        <taxon>Metazoa</taxon>
        <taxon>Ecdysozoa</taxon>
        <taxon>Arthropoda</taxon>
        <taxon>Chelicerata</taxon>
        <taxon>Arachnida</taxon>
        <taxon>Acari</taxon>
        <taxon>Parasitiformes</taxon>
        <taxon>Ixodida</taxon>
        <taxon>Ixodoidea</taxon>
        <taxon>Ixodidae</taxon>
        <taxon>Haemaphysalinae</taxon>
        <taxon>Haemaphysalis</taxon>
    </lineage>
</organism>
<sequence>MTFDSTLCLKHCAPGWSSCASGGERWPGVYDIYLCMPRASLDLNVLVLFFGGECVEKNQVSALSPGAVCKQWSFLLLLVDAFFVARGHTTDKNSFFFLNRDGEPMELDPLVQKRAYEVLQTVDLPQRKKDMVHFFPVPLLDPFFAGSTEASHGAILGLPVTFSYARKEDVQTRSLLLRGTREPAWETREGEALKKALVLSDRAQRFAIARDLYWASTYYVQIQTAALSFAVVNCYFMGRLINDRFRLLGRVPRSLRVGLYGVIVAINATVYLCFKDATSQFWDRKADEKAAALGRDYVEGGIEFYEKALQRNRALRELLGDEGRKYYTSKGNLNELIRSTHVPLTHRLDTVRRFASDYSGGGGLSA</sequence>
<dbReference type="GO" id="GO:0016020">
    <property type="term" value="C:membrane"/>
    <property type="evidence" value="ECO:0007669"/>
    <property type="project" value="TreeGrafter"/>
</dbReference>
<keyword evidence="1" id="KW-0472">Membrane</keyword>
<dbReference type="PANTHER" id="PTHR21824:SF4">
    <property type="entry name" value="TRANSMEMBRANE PROTEIN 177"/>
    <property type="match status" value="1"/>
</dbReference>
<keyword evidence="1" id="KW-0812">Transmembrane</keyword>
<evidence type="ECO:0008006" key="4">
    <source>
        <dbReference type="Google" id="ProtNLM"/>
    </source>
</evidence>
<dbReference type="EMBL" id="JABSTR010000005">
    <property type="protein sequence ID" value="KAH9370979.1"/>
    <property type="molecule type" value="Genomic_DNA"/>
</dbReference>
<dbReference type="OMA" id="VTSRWEI"/>